<keyword evidence="6" id="KW-1133">Transmembrane helix</keyword>
<dbReference type="PROSITE" id="PS51257">
    <property type="entry name" value="PROKAR_LIPOPROTEIN"/>
    <property type="match status" value="1"/>
</dbReference>
<dbReference type="SUPFAM" id="SSF52096">
    <property type="entry name" value="ClpP/crotonase"/>
    <property type="match status" value="1"/>
</dbReference>
<feature type="transmembrane region" description="Helical" evidence="6">
    <location>
        <begin position="7"/>
        <end position="30"/>
    </location>
</feature>
<dbReference type="NCBIfam" id="TIGR00225">
    <property type="entry name" value="prc"/>
    <property type="match status" value="1"/>
</dbReference>
<dbReference type="InterPro" id="IPR004447">
    <property type="entry name" value="Peptidase_S41A"/>
</dbReference>
<evidence type="ECO:0000256" key="2">
    <source>
        <dbReference type="ARBA" id="ARBA00022670"/>
    </source>
</evidence>
<dbReference type="PANTHER" id="PTHR32060">
    <property type="entry name" value="TAIL-SPECIFIC PROTEASE"/>
    <property type="match status" value="1"/>
</dbReference>
<evidence type="ECO:0000313" key="9">
    <source>
        <dbReference type="Proteomes" id="UP000636891"/>
    </source>
</evidence>
<dbReference type="SMART" id="SM00245">
    <property type="entry name" value="TSPc"/>
    <property type="match status" value="1"/>
</dbReference>
<dbReference type="InterPro" id="IPR005151">
    <property type="entry name" value="Tail-specific_protease"/>
</dbReference>
<evidence type="ECO:0000259" key="7">
    <source>
        <dbReference type="PROSITE" id="PS50106"/>
    </source>
</evidence>
<dbReference type="Gene3D" id="3.30.750.44">
    <property type="match status" value="1"/>
</dbReference>
<dbReference type="Pfam" id="PF13180">
    <property type="entry name" value="PDZ_2"/>
    <property type="match status" value="1"/>
</dbReference>
<evidence type="ECO:0000256" key="5">
    <source>
        <dbReference type="RuleBase" id="RU004404"/>
    </source>
</evidence>
<dbReference type="EMBL" id="JACOOK010000001">
    <property type="protein sequence ID" value="MBC5615789.1"/>
    <property type="molecule type" value="Genomic_DNA"/>
</dbReference>
<dbReference type="Gene3D" id="3.90.226.10">
    <property type="entry name" value="2-enoyl-CoA Hydratase, Chain A, domain 1"/>
    <property type="match status" value="1"/>
</dbReference>
<dbReference type="InterPro" id="IPR001478">
    <property type="entry name" value="PDZ"/>
</dbReference>
<protein>
    <submittedName>
        <fullName evidence="8">S41 family peptidase</fullName>
    </submittedName>
</protein>
<gene>
    <name evidence="8" type="ORF">H8S08_01970</name>
</gene>
<dbReference type="Gene3D" id="2.30.42.10">
    <property type="match status" value="1"/>
</dbReference>
<evidence type="ECO:0000256" key="3">
    <source>
        <dbReference type="ARBA" id="ARBA00022801"/>
    </source>
</evidence>
<keyword evidence="6" id="KW-0812">Transmembrane</keyword>
<dbReference type="InterPro" id="IPR036034">
    <property type="entry name" value="PDZ_sf"/>
</dbReference>
<comment type="similarity">
    <text evidence="1 5">Belongs to the peptidase S41A family.</text>
</comment>
<evidence type="ECO:0000256" key="4">
    <source>
        <dbReference type="ARBA" id="ARBA00022825"/>
    </source>
</evidence>
<name>A0ABR7CJG5_9BACT</name>
<evidence type="ECO:0000256" key="6">
    <source>
        <dbReference type="SAM" id="Phobius"/>
    </source>
</evidence>
<keyword evidence="2 5" id="KW-0645">Protease</keyword>
<dbReference type="SMART" id="SM00228">
    <property type="entry name" value="PDZ"/>
    <property type="match status" value="1"/>
</dbReference>
<feature type="domain" description="PDZ" evidence="7">
    <location>
        <begin position="91"/>
        <end position="164"/>
    </location>
</feature>
<keyword evidence="9" id="KW-1185">Reference proteome</keyword>
<accession>A0ABR7CJG5</accession>
<dbReference type="PANTHER" id="PTHR32060:SF30">
    <property type="entry name" value="CARBOXY-TERMINAL PROCESSING PROTEASE CTPA"/>
    <property type="match status" value="1"/>
</dbReference>
<dbReference type="SUPFAM" id="SSF50156">
    <property type="entry name" value="PDZ domain-like"/>
    <property type="match status" value="1"/>
</dbReference>
<dbReference type="CDD" id="cd06782">
    <property type="entry name" value="cpPDZ_CPP-like"/>
    <property type="match status" value="1"/>
</dbReference>
<keyword evidence="6" id="KW-0472">Membrane</keyword>
<dbReference type="RefSeq" id="WP_118458499.1">
    <property type="nucleotide sequence ID" value="NZ_JACOOK010000001.1"/>
</dbReference>
<sequence>MYKNSKFTIILPAVVACSLVAGVLLGGLVFRTSRPVVRRPALTAPGSDKINRLLSLIGTQYVDSVSIDSLTERVIPLILDELDPHSTYLSAQDLSRAKESIEGEFDGIGVVFNMATDTVIVLNVVNSGPSAKAGIQAGDRIVTVNDTVVAGIKMPQDSVVKRLRGPRGSQVTLGIQRAGVKDLVPFVVTRDAIPIKSIVAAYMIRPETGYIKFEQFSMNAHKELAEAIARLKEQGMKKLILDVRGNPGGLLDQAILISREFLPKGKMIVYTQDRDGNREIEYSEGNGKFMDEELVVLIDENSASASEILAGALQDNDRGTIIGRRSFGKGLVQNQIPFPDGSAVRLTVARYYTPTGRSIQKPYSNGREDYYNELLSRYQHDEMFSADSIHFADSLKYTTESGRVVYGGGGIMPDIFVPVDTTDMTPYFREVAGRSILYKFTLEFSDRYRGQLNKIRSLEELDRFFDRQPNLLNEFVSYAAKAGVAPKPAEIERSKAILLAQLKAYIGRNTELEDNAFYHEIQGIDNVIARSIEVLDSAGHAGS</sequence>
<dbReference type="PROSITE" id="PS50106">
    <property type="entry name" value="PDZ"/>
    <property type="match status" value="1"/>
</dbReference>
<dbReference type="CDD" id="cd07560">
    <property type="entry name" value="Peptidase_S41_CPP"/>
    <property type="match status" value="1"/>
</dbReference>
<evidence type="ECO:0000313" key="8">
    <source>
        <dbReference type="EMBL" id="MBC5615789.1"/>
    </source>
</evidence>
<organism evidence="8 9">
    <name type="scientific">Alistipes hominis</name>
    <dbReference type="NCBI Taxonomy" id="2763015"/>
    <lineage>
        <taxon>Bacteria</taxon>
        <taxon>Pseudomonadati</taxon>
        <taxon>Bacteroidota</taxon>
        <taxon>Bacteroidia</taxon>
        <taxon>Bacteroidales</taxon>
        <taxon>Rikenellaceae</taxon>
        <taxon>Alistipes</taxon>
    </lineage>
</organism>
<evidence type="ECO:0000256" key="1">
    <source>
        <dbReference type="ARBA" id="ARBA00009179"/>
    </source>
</evidence>
<dbReference type="Pfam" id="PF03572">
    <property type="entry name" value="Peptidase_S41"/>
    <property type="match status" value="1"/>
</dbReference>
<dbReference type="InterPro" id="IPR029045">
    <property type="entry name" value="ClpP/crotonase-like_dom_sf"/>
</dbReference>
<reference evidence="8 9" key="1">
    <citation type="submission" date="2020-08" db="EMBL/GenBank/DDBJ databases">
        <title>Genome public.</title>
        <authorList>
            <person name="Liu C."/>
            <person name="Sun Q."/>
        </authorList>
    </citation>
    <scope>NUCLEOTIDE SEQUENCE [LARGE SCALE GENOMIC DNA]</scope>
    <source>
        <strain evidence="8 9">New-7</strain>
    </source>
</reference>
<keyword evidence="4 5" id="KW-0720">Serine protease</keyword>
<comment type="caution">
    <text evidence="8">The sequence shown here is derived from an EMBL/GenBank/DDBJ whole genome shotgun (WGS) entry which is preliminary data.</text>
</comment>
<dbReference type="Proteomes" id="UP000636891">
    <property type="component" value="Unassembled WGS sequence"/>
</dbReference>
<keyword evidence="3 5" id="KW-0378">Hydrolase</keyword>
<proteinExistence type="inferred from homology"/>